<keyword evidence="1" id="KW-0812">Transmembrane</keyword>
<keyword evidence="3" id="KW-1185">Reference proteome</keyword>
<dbReference type="AlphaFoldDB" id="A0A9P0KHX0"/>
<name>A0A9P0KHX0_ACAOB</name>
<sequence length="57" mass="6215">MTGFVGATGRMLFSTFLAYFSAVSVIDLAHLSETIKKHENSKTHFHTSVELALLGVC</sequence>
<evidence type="ECO:0000256" key="1">
    <source>
        <dbReference type="SAM" id="Phobius"/>
    </source>
</evidence>
<feature type="transmembrane region" description="Helical" evidence="1">
    <location>
        <begin position="12"/>
        <end position="32"/>
    </location>
</feature>
<evidence type="ECO:0000313" key="2">
    <source>
        <dbReference type="EMBL" id="CAH1973412.1"/>
    </source>
</evidence>
<comment type="caution">
    <text evidence="2">The sequence shown here is derived from an EMBL/GenBank/DDBJ whole genome shotgun (WGS) entry which is preliminary data.</text>
</comment>
<gene>
    <name evidence="2" type="ORF">ACAOBT_LOCUS10540</name>
</gene>
<keyword evidence="1" id="KW-1133">Transmembrane helix</keyword>
<accession>A0A9P0KHX0</accession>
<keyword evidence="1" id="KW-0472">Membrane</keyword>
<evidence type="ECO:0000313" key="3">
    <source>
        <dbReference type="Proteomes" id="UP001152888"/>
    </source>
</evidence>
<organism evidence="2 3">
    <name type="scientific">Acanthoscelides obtectus</name>
    <name type="common">Bean weevil</name>
    <name type="synonym">Bruchus obtectus</name>
    <dbReference type="NCBI Taxonomy" id="200917"/>
    <lineage>
        <taxon>Eukaryota</taxon>
        <taxon>Metazoa</taxon>
        <taxon>Ecdysozoa</taxon>
        <taxon>Arthropoda</taxon>
        <taxon>Hexapoda</taxon>
        <taxon>Insecta</taxon>
        <taxon>Pterygota</taxon>
        <taxon>Neoptera</taxon>
        <taxon>Endopterygota</taxon>
        <taxon>Coleoptera</taxon>
        <taxon>Polyphaga</taxon>
        <taxon>Cucujiformia</taxon>
        <taxon>Chrysomeloidea</taxon>
        <taxon>Chrysomelidae</taxon>
        <taxon>Bruchinae</taxon>
        <taxon>Bruchini</taxon>
        <taxon>Acanthoscelides</taxon>
    </lineage>
</organism>
<dbReference type="EMBL" id="CAKOFQ010006809">
    <property type="protein sequence ID" value="CAH1973412.1"/>
    <property type="molecule type" value="Genomic_DNA"/>
</dbReference>
<proteinExistence type="predicted"/>
<protein>
    <submittedName>
        <fullName evidence="2">Uncharacterized protein</fullName>
    </submittedName>
</protein>
<dbReference type="Proteomes" id="UP001152888">
    <property type="component" value="Unassembled WGS sequence"/>
</dbReference>
<reference evidence="2" key="1">
    <citation type="submission" date="2022-03" db="EMBL/GenBank/DDBJ databases">
        <authorList>
            <person name="Sayadi A."/>
        </authorList>
    </citation>
    <scope>NUCLEOTIDE SEQUENCE</scope>
</reference>